<gene>
    <name evidence="8" type="ORF">PG994_010655</name>
</gene>
<dbReference type="PANTHER" id="PTHR13789:SF261">
    <property type="entry name" value="HYDROXYLASE, PUTATIVE (AFU_ORTHOLOGUE AFUA_7G00590)-RELATED"/>
    <property type="match status" value="1"/>
</dbReference>
<evidence type="ECO:0000256" key="3">
    <source>
        <dbReference type="ARBA" id="ARBA00022630"/>
    </source>
</evidence>
<accession>A0ABR1TQJ3</accession>
<dbReference type="Proteomes" id="UP001480595">
    <property type="component" value="Unassembled WGS sequence"/>
</dbReference>
<comment type="caution">
    <text evidence="8">The sequence shown here is derived from an EMBL/GenBank/DDBJ whole genome shotgun (WGS) entry which is preliminary data.</text>
</comment>
<evidence type="ECO:0000256" key="2">
    <source>
        <dbReference type="ARBA" id="ARBA00007992"/>
    </source>
</evidence>
<evidence type="ECO:0000259" key="7">
    <source>
        <dbReference type="Pfam" id="PF01494"/>
    </source>
</evidence>
<dbReference type="RefSeq" id="XP_066711174.1">
    <property type="nucleotide sequence ID" value="XM_066862064.1"/>
</dbReference>
<reference evidence="8 9" key="1">
    <citation type="submission" date="2023-01" db="EMBL/GenBank/DDBJ databases">
        <title>Analysis of 21 Apiospora genomes using comparative genomics revels a genus with tremendous synthesis potential of carbohydrate active enzymes and secondary metabolites.</title>
        <authorList>
            <person name="Sorensen T."/>
        </authorList>
    </citation>
    <scope>NUCLEOTIDE SEQUENCE [LARGE SCALE GENOMIC DNA]</scope>
    <source>
        <strain evidence="8 9">CBS 135458</strain>
    </source>
</reference>
<dbReference type="InterPro" id="IPR002938">
    <property type="entry name" value="FAD-bd"/>
</dbReference>
<keyword evidence="9" id="KW-1185">Reference proteome</keyword>
<evidence type="ECO:0000256" key="6">
    <source>
        <dbReference type="ARBA" id="ARBA00023033"/>
    </source>
</evidence>
<dbReference type="Pfam" id="PF06314">
    <property type="entry name" value="ADC"/>
    <property type="match status" value="1"/>
</dbReference>
<dbReference type="EMBL" id="JAQQWL010000011">
    <property type="protein sequence ID" value="KAK8048925.1"/>
    <property type="molecule type" value="Genomic_DNA"/>
</dbReference>
<dbReference type="Pfam" id="PF01494">
    <property type="entry name" value="FAD_binding_3"/>
    <property type="match status" value="1"/>
</dbReference>
<evidence type="ECO:0000256" key="1">
    <source>
        <dbReference type="ARBA" id="ARBA00005179"/>
    </source>
</evidence>
<evidence type="ECO:0000256" key="5">
    <source>
        <dbReference type="ARBA" id="ARBA00023002"/>
    </source>
</evidence>
<dbReference type="SUPFAM" id="SSF54373">
    <property type="entry name" value="FAD-linked reductases, C-terminal domain"/>
    <property type="match status" value="1"/>
</dbReference>
<protein>
    <submittedName>
        <fullName evidence="8">Salicylate hydroxylase</fullName>
    </submittedName>
</protein>
<keyword evidence="5" id="KW-0560">Oxidoreductase</keyword>
<dbReference type="PANTHER" id="PTHR13789">
    <property type="entry name" value="MONOOXYGENASE"/>
    <property type="match status" value="1"/>
</dbReference>
<dbReference type="PRINTS" id="PR00420">
    <property type="entry name" value="RNGMNOXGNASE"/>
</dbReference>
<keyword evidence="3" id="KW-0285">Flavoprotein</keyword>
<keyword evidence="4" id="KW-0274">FAD</keyword>
<comment type="similarity">
    <text evidence="2">Belongs to the paxM FAD-dependent monooxygenase family.</text>
</comment>
<organism evidence="8 9">
    <name type="scientific">Apiospora phragmitis</name>
    <dbReference type="NCBI Taxonomy" id="2905665"/>
    <lineage>
        <taxon>Eukaryota</taxon>
        <taxon>Fungi</taxon>
        <taxon>Dikarya</taxon>
        <taxon>Ascomycota</taxon>
        <taxon>Pezizomycotina</taxon>
        <taxon>Sordariomycetes</taxon>
        <taxon>Xylariomycetidae</taxon>
        <taxon>Amphisphaeriales</taxon>
        <taxon>Apiosporaceae</taxon>
        <taxon>Apiospora</taxon>
    </lineage>
</organism>
<evidence type="ECO:0000313" key="8">
    <source>
        <dbReference type="EMBL" id="KAK8048925.1"/>
    </source>
</evidence>
<proteinExistence type="inferred from homology"/>
<dbReference type="Gene3D" id="3.50.50.60">
    <property type="entry name" value="FAD/NAD(P)-binding domain"/>
    <property type="match status" value="1"/>
</dbReference>
<dbReference type="InterPro" id="IPR023375">
    <property type="entry name" value="ADC_dom_sf"/>
</dbReference>
<evidence type="ECO:0000256" key="4">
    <source>
        <dbReference type="ARBA" id="ARBA00022827"/>
    </source>
</evidence>
<dbReference type="SUPFAM" id="SSF160104">
    <property type="entry name" value="Acetoacetate decarboxylase-like"/>
    <property type="match status" value="1"/>
</dbReference>
<dbReference type="InterPro" id="IPR050493">
    <property type="entry name" value="FAD-dep_Monooxygenase_BioMet"/>
</dbReference>
<dbReference type="InterPro" id="IPR010451">
    <property type="entry name" value="Acetoacetate_decarboxylase"/>
</dbReference>
<feature type="domain" description="FAD-binding" evidence="7">
    <location>
        <begin position="28"/>
        <end position="402"/>
    </location>
</feature>
<comment type="pathway">
    <text evidence="1">Secondary metabolite biosynthesis.</text>
</comment>
<sequence length="734" mass="80118">MASNGTAPVADATKSNPLVHDYHEPLNITVVGAGIGGLSAAIALRRQGHVVDVRIPETLVARHTHELLTREKLYEQSSLASETGAAVHLAPNSNGLLRRWGIYAEKFGACNTTKIVEFASTGGMIKEIDLTMPNKMWQHPWQLVHRVTLHDNLKAVATAKDPPGTPATLYTSSKVTGVDPNARTLTFADGSTRTADLIIGADGIYSKTRKALSGQETKLFASGKAAFRFLLPRQVALDDPVTKPLVDRVDSLCMWFGDDRRVVMYPCNNNDTLNFVLIHPADESHASPSDEWNKQGSLEQVLKVYKDFDPALKQLISKVSPEELKVWQLLDMDKLPSWVRGSVALIGDAAHPFTPHQGQGAGQAMEDAAALATVLPKGTAPNDVPGRLRLYEKIRYDRAHTIQEYSRQSGKDWVNGVPQIDMMKYTAYNFGHDEIDNSTRVFNEWLSSQTPDLYRRMPIGFGPAPGPRQDVYGQPRAGLDQSRFVTTTVKFETSRTYLESLFPTPAFRFMSPATACLASISVTTLDNMAWLGGGGYSHCGLYLHGVGYFPKAGPPVVGSYLPVLFENLADAVITGRDELGFNKTFCDIDIDRGSGSDAATSSHNVRCSWRGASFMEIALEDLQQQQPDATGEKEGSDILTYKYIPATGRPGVADVEYACVVPHAEEAKVAARTVESMAKSSKASIKFDPGSWQTLPTLHHVTSVLSGIPVYRVVEATVVEGTGVPDVSSCRRIE</sequence>
<name>A0ABR1TQJ3_9PEZI</name>
<dbReference type="GeneID" id="92095127"/>
<evidence type="ECO:0000313" key="9">
    <source>
        <dbReference type="Proteomes" id="UP001480595"/>
    </source>
</evidence>
<keyword evidence="6" id="KW-0503">Monooxygenase</keyword>
<dbReference type="Gene3D" id="2.40.400.10">
    <property type="entry name" value="Acetoacetate decarboxylase-like"/>
    <property type="match status" value="1"/>
</dbReference>
<dbReference type="SUPFAM" id="SSF51905">
    <property type="entry name" value="FAD/NAD(P)-binding domain"/>
    <property type="match status" value="1"/>
</dbReference>
<dbReference type="InterPro" id="IPR036188">
    <property type="entry name" value="FAD/NAD-bd_sf"/>
</dbReference>